<dbReference type="SUPFAM" id="SSF51126">
    <property type="entry name" value="Pectin lyase-like"/>
    <property type="match status" value="1"/>
</dbReference>
<evidence type="ECO:0000313" key="9">
    <source>
        <dbReference type="Proteomes" id="UP001239445"/>
    </source>
</evidence>
<name>A0AAJ0B5U5_9PEZI</name>
<evidence type="ECO:0000256" key="4">
    <source>
        <dbReference type="RuleBase" id="RU361173"/>
    </source>
</evidence>
<comment type="similarity">
    <text evidence="1 4">Belongs to the polysaccharide lyase 1 family.</text>
</comment>
<dbReference type="Proteomes" id="UP001239445">
    <property type="component" value="Unassembled WGS sequence"/>
</dbReference>
<dbReference type="PANTHER" id="PTHR31683">
    <property type="entry name" value="PECTATE LYASE 18-RELATED"/>
    <property type="match status" value="1"/>
</dbReference>
<keyword evidence="2 6" id="KW-0732">Signal</keyword>
<dbReference type="GO" id="GO:0005576">
    <property type="term" value="C:extracellular region"/>
    <property type="evidence" value="ECO:0007669"/>
    <property type="project" value="UniProtKB-SubCell"/>
</dbReference>
<evidence type="ECO:0000256" key="5">
    <source>
        <dbReference type="SAM" id="MobiDB-lite"/>
    </source>
</evidence>
<dbReference type="GO" id="GO:0030570">
    <property type="term" value="F:pectate lyase activity"/>
    <property type="evidence" value="ECO:0007669"/>
    <property type="project" value="InterPro"/>
</dbReference>
<accession>A0AAJ0B5U5</accession>
<reference evidence="8" key="1">
    <citation type="submission" date="2023-06" db="EMBL/GenBank/DDBJ databases">
        <title>Genome-scale phylogeny and comparative genomics of the fungal order Sordariales.</title>
        <authorList>
            <consortium name="Lawrence Berkeley National Laboratory"/>
            <person name="Hensen N."/>
            <person name="Bonometti L."/>
            <person name="Westerberg I."/>
            <person name="Brannstrom I.O."/>
            <person name="Guillou S."/>
            <person name="Cros-Aarteil S."/>
            <person name="Calhoun S."/>
            <person name="Haridas S."/>
            <person name="Kuo A."/>
            <person name="Mondo S."/>
            <person name="Pangilinan J."/>
            <person name="Riley R."/>
            <person name="Labutti K."/>
            <person name="Andreopoulos B."/>
            <person name="Lipzen A."/>
            <person name="Chen C."/>
            <person name="Yanf M."/>
            <person name="Daum C."/>
            <person name="Ng V."/>
            <person name="Clum A."/>
            <person name="Steindorff A."/>
            <person name="Ohm R."/>
            <person name="Martin F."/>
            <person name="Silar P."/>
            <person name="Natvig D."/>
            <person name="Lalanne C."/>
            <person name="Gautier V."/>
            <person name="Ament-Velasquez S.L."/>
            <person name="Kruys A."/>
            <person name="Hutchinson M.I."/>
            <person name="Powell A.J."/>
            <person name="Barry K."/>
            <person name="Miller A.N."/>
            <person name="Grigoriev I.V."/>
            <person name="Debuchy R."/>
            <person name="Gladieux P."/>
            <person name="Thoren M.H."/>
            <person name="Johannesson H."/>
        </authorList>
    </citation>
    <scope>NUCLEOTIDE SEQUENCE</scope>
    <source>
        <strain evidence="8">PSN4</strain>
    </source>
</reference>
<feature type="chain" id="PRO_5042511007" evidence="6">
    <location>
        <begin position="16"/>
        <end position="360"/>
    </location>
</feature>
<dbReference type="InterPro" id="IPR011050">
    <property type="entry name" value="Pectin_lyase_fold/virulence"/>
</dbReference>
<dbReference type="InterPro" id="IPR002022">
    <property type="entry name" value="Pec_lyase"/>
</dbReference>
<evidence type="ECO:0000256" key="1">
    <source>
        <dbReference type="ARBA" id="ARBA00010980"/>
    </source>
</evidence>
<protein>
    <submittedName>
        <fullName evidence="8">Pectin lyase fold/virulence factor</fullName>
    </submittedName>
</protein>
<keyword evidence="3 4" id="KW-0456">Lyase</keyword>
<dbReference type="InterPro" id="IPR045032">
    <property type="entry name" value="PEL"/>
</dbReference>
<evidence type="ECO:0000256" key="3">
    <source>
        <dbReference type="ARBA" id="ARBA00023239"/>
    </source>
</evidence>
<proteinExistence type="inferred from homology"/>
<evidence type="ECO:0000259" key="7">
    <source>
        <dbReference type="SMART" id="SM00656"/>
    </source>
</evidence>
<gene>
    <name evidence="8" type="ORF">QBC47DRAFT_350345</name>
</gene>
<keyword evidence="9" id="KW-1185">Reference proteome</keyword>
<comment type="caution">
    <text evidence="8">The sequence shown here is derived from an EMBL/GenBank/DDBJ whole genome shotgun (WGS) entry which is preliminary data.</text>
</comment>
<dbReference type="GO" id="GO:0000272">
    <property type="term" value="P:polysaccharide catabolic process"/>
    <property type="evidence" value="ECO:0007669"/>
    <property type="project" value="UniProtKB-KW"/>
</dbReference>
<dbReference type="InterPro" id="IPR012334">
    <property type="entry name" value="Pectin_lyas_fold"/>
</dbReference>
<feature type="domain" description="Pectate lyase" evidence="7">
    <location>
        <begin position="58"/>
        <end position="275"/>
    </location>
</feature>
<evidence type="ECO:0000313" key="8">
    <source>
        <dbReference type="EMBL" id="KAK1752243.1"/>
    </source>
</evidence>
<dbReference type="EMBL" id="MU839840">
    <property type="protein sequence ID" value="KAK1752243.1"/>
    <property type="molecule type" value="Genomic_DNA"/>
</dbReference>
<keyword evidence="4" id="KW-0119">Carbohydrate metabolism</keyword>
<dbReference type="SMART" id="SM00656">
    <property type="entry name" value="Amb_all"/>
    <property type="match status" value="1"/>
</dbReference>
<comment type="subcellular location">
    <subcellularLocation>
        <location evidence="4">Secreted</location>
    </subcellularLocation>
</comment>
<dbReference type="Pfam" id="PF00544">
    <property type="entry name" value="Pectate_lyase_4"/>
    <property type="match status" value="1"/>
</dbReference>
<sequence>MRILALSFLVGFAAASPTPTWSHAVSVEKSHTLAKRASVSDKATLGYASLNGGTTGGLGGSVTTVSTLAQFTAAVSEKKKEPAIVFVQGTIEGSAKVRIGSNKTIIGLPGSGFTGVGLEFKKQSNLILRNIVSSCVEAANGDGLTIQESTNVWVDHCEFNSGADWKEKGKDFYDGLVDVVHGSDYVTISHTRFLNHYKASLVGHSDSNGAQDTGHLHITYANNHWKHINSRGPSIRFGTGHIYNSVYEDMQSAINTRMGAQVLVQGNVFKNVSHPITSDDSKETGYAVAVGNDLGTAADKAPAGTLTAESIPYKFTLLDIKEVEAQVPVDAGATLTFDPVPSTNGTSLPPMGHARAIRRS</sequence>
<organism evidence="8 9">
    <name type="scientific">Echria macrotheca</name>
    <dbReference type="NCBI Taxonomy" id="438768"/>
    <lineage>
        <taxon>Eukaryota</taxon>
        <taxon>Fungi</taxon>
        <taxon>Dikarya</taxon>
        <taxon>Ascomycota</taxon>
        <taxon>Pezizomycotina</taxon>
        <taxon>Sordariomycetes</taxon>
        <taxon>Sordariomycetidae</taxon>
        <taxon>Sordariales</taxon>
        <taxon>Schizotheciaceae</taxon>
        <taxon>Echria</taxon>
    </lineage>
</organism>
<feature type="signal peptide" evidence="6">
    <location>
        <begin position="1"/>
        <end position="15"/>
    </location>
</feature>
<dbReference type="AlphaFoldDB" id="A0AAJ0B5U5"/>
<evidence type="ECO:0000256" key="2">
    <source>
        <dbReference type="ARBA" id="ARBA00022729"/>
    </source>
</evidence>
<dbReference type="Gene3D" id="2.160.20.10">
    <property type="entry name" value="Single-stranded right-handed beta-helix, Pectin lyase-like"/>
    <property type="match status" value="1"/>
</dbReference>
<evidence type="ECO:0000256" key="6">
    <source>
        <dbReference type="SAM" id="SignalP"/>
    </source>
</evidence>
<feature type="region of interest" description="Disordered" evidence="5">
    <location>
        <begin position="338"/>
        <end position="360"/>
    </location>
</feature>
<dbReference type="PANTHER" id="PTHR31683:SF18">
    <property type="entry name" value="PECTATE LYASE 21-RELATED"/>
    <property type="match status" value="1"/>
</dbReference>
<keyword evidence="4" id="KW-0964">Secreted</keyword>
<keyword evidence="4" id="KW-0624">Polysaccharide degradation</keyword>